<dbReference type="GO" id="GO:0000014">
    <property type="term" value="F:single-stranded DNA endodeoxyribonuclease activity"/>
    <property type="evidence" value="ECO:0007669"/>
    <property type="project" value="TreeGrafter"/>
</dbReference>
<dbReference type="PANTHER" id="PTHR46060:SF2">
    <property type="entry name" value="HISTONE-LYSINE N-METHYLTRANSFERASE SETMAR"/>
    <property type="match status" value="1"/>
</dbReference>
<dbReference type="GO" id="GO:0042800">
    <property type="term" value="F:histone H3K4 methyltransferase activity"/>
    <property type="evidence" value="ECO:0007669"/>
    <property type="project" value="TreeGrafter"/>
</dbReference>
<protein>
    <submittedName>
        <fullName evidence="2">Histone-lysine N-methyltransferase SETMAR</fullName>
    </submittedName>
</protein>
<dbReference type="EMBL" id="KQ759837">
    <property type="protein sequence ID" value="OAD62648.1"/>
    <property type="molecule type" value="Genomic_DNA"/>
</dbReference>
<keyword evidence="3" id="KW-1185">Reference proteome</keyword>
<evidence type="ECO:0000313" key="3">
    <source>
        <dbReference type="Proteomes" id="UP000250275"/>
    </source>
</evidence>
<dbReference type="GO" id="GO:0046975">
    <property type="term" value="F:histone H3K36 methyltransferase activity"/>
    <property type="evidence" value="ECO:0007669"/>
    <property type="project" value="TreeGrafter"/>
</dbReference>
<dbReference type="InterPro" id="IPR052709">
    <property type="entry name" value="Transposase-MT_Hybrid"/>
</dbReference>
<dbReference type="GO" id="GO:0003697">
    <property type="term" value="F:single-stranded DNA binding"/>
    <property type="evidence" value="ECO:0007669"/>
    <property type="project" value="TreeGrafter"/>
</dbReference>
<dbReference type="AlphaFoldDB" id="A0A310SIP3"/>
<dbReference type="GO" id="GO:0044774">
    <property type="term" value="P:mitotic DNA integrity checkpoint signaling"/>
    <property type="evidence" value="ECO:0007669"/>
    <property type="project" value="TreeGrafter"/>
</dbReference>
<dbReference type="InterPro" id="IPR041426">
    <property type="entry name" value="Mos1_HTH"/>
</dbReference>
<gene>
    <name evidence="2" type="ORF">WN48_07674</name>
</gene>
<name>A0A310SIP3_9HYME</name>
<keyword evidence="2" id="KW-0808">Transferase</keyword>
<accession>A0A310SIP3</accession>
<evidence type="ECO:0000313" key="2">
    <source>
        <dbReference type="EMBL" id="OAD62648.1"/>
    </source>
</evidence>
<feature type="domain" description="Mos1 transposase HTH" evidence="1">
    <location>
        <begin position="5"/>
        <end position="54"/>
    </location>
</feature>
<dbReference type="Pfam" id="PF17906">
    <property type="entry name" value="HTH_48"/>
    <property type="match status" value="1"/>
</dbReference>
<dbReference type="Gene3D" id="1.10.10.1450">
    <property type="match status" value="1"/>
</dbReference>
<reference evidence="2 3" key="1">
    <citation type="submission" date="2015-07" db="EMBL/GenBank/DDBJ databases">
        <title>The genome of Eufriesea mexicana.</title>
        <authorList>
            <person name="Pan H."/>
            <person name="Kapheim K."/>
        </authorList>
    </citation>
    <scope>NUCLEOTIDE SEQUENCE [LARGE SCALE GENOMIC DNA]</scope>
    <source>
        <strain evidence="2">0111107269</strain>
        <tissue evidence="2">Whole body</tissue>
    </source>
</reference>
<organism evidence="2 3">
    <name type="scientific">Eufriesea mexicana</name>
    <dbReference type="NCBI Taxonomy" id="516756"/>
    <lineage>
        <taxon>Eukaryota</taxon>
        <taxon>Metazoa</taxon>
        <taxon>Ecdysozoa</taxon>
        <taxon>Arthropoda</taxon>
        <taxon>Hexapoda</taxon>
        <taxon>Insecta</taxon>
        <taxon>Pterygota</taxon>
        <taxon>Neoptera</taxon>
        <taxon>Endopterygota</taxon>
        <taxon>Hymenoptera</taxon>
        <taxon>Apocrita</taxon>
        <taxon>Aculeata</taxon>
        <taxon>Apoidea</taxon>
        <taxon>Anthophila</taxon>
        <taxon>Apidae</taxon>
        <taxon>Eufriesea</taxon>
    </lineage>
</organism>
<dbReference type="GO" id="GO:0000793">
    <property type="term" value="C:condensed chromosome"/>
    <property type="evidence" value="ECO:0007669"/>
    <property type="project" value="TreeGrafter"/>
</dbReference>
<dbReference type="GO" id="GO:0032259">
    <property type="term" value="P:methylation"/>
    <property type="evidence" value="ECO:0007669"/>
    <property type="project" value="UniProtKB-KW"/>
</dbReference>
<proteinExistence type="predicted"/>
<keyword evidence="2" id="KW-0489">Methyltransferase</keyword>
<dbReference type="GO" id="GO:0005634">
    <property type="term" value="C:nucleus"/>
    <property type="evidence" value="ECO:0007669"/>
    <property type="project" value="TreeGrafter"/>
</dbReference>
<dbReference type="GO" id="GO:0035861">
    <property type="term" value="C:site of double-strand break"/>
    <property type="evidence" value="ECO:0007669"/>
    <property type="project" value="TreeGrafter"/>
</dbReference>
<dbReference type="Proteomes" id="UP000250275">
    <property type="component" value="Unassembled WGS sequence"/>
</dbReference>
<dbReference type="GO" id="GO:0006303">
    <property type="term" value="P:double-strand break repair via nonhomologous end joining"/>
    <property type="evidence" value="ECO:0007669"/>
    <property type="project" value="TreeGrafter"/>
</dbReference>
<sequence>MESQKVHIRHVMLWKFKQANSAKATTEKICSVYGERLITYRAIRNWFVKFHSGDTISKDELRAGCPSDFDDNLLKAILEQNPRQSIRGQYCLESQSPCIPQLSHYPLLDGLPQGSQMPELYSCQENECVGVEHGDLRKPYSHSVDCKLRMSLQQAVRLAEHRDC</sequence>
<evidence type="ECO:0000259" key="1">
    <source>
        <dbReference type="Pfam" id="PF17906"/>
    </source>
</evidence>
<dbReference type="GO" id="GO:0003690">
    <property type="term" value="F:double-stranded DNA binding"/>
    <property type="evidence" value="ECO:0007669"/>
    <property type="project" value="TreeGrafter"/>
</dbReference>
<dbReference type="GO" id="GO:0000729">
    <property type="term" value="P:DNA double-strand break processing"/>
    <property type="evidence" value="ECO:0007669"/>
    <property type="project" value="TreeGrafter"/>
</dbReference>
<dbReference type="PANTHER" id="PTHR46060">
    <property type="entry name" value="MARINER MOS1 TRANSPOSASE-LIKE PROTEIN"/>
    <property type="match status" value="1"/>
</dbReference>
<dbReference type="GO" id="GO:0031297">
    <property type="term" value="P:replication fork processing"/>
    <property type="evidence" value="ECO:0007669"/>
    <property type="project" value="TreeGrafter"/>
</dbReference>
<dbReference type="GO" id="GO:0044547">
    <property type="term" value="F:DNA topoisomerase binding"/>
    <property type="evidence" value="ECO:0007669"/>
    <property type="project" value="TreeGrafter"/>
</dbReference>
<dbReference type="GO" id="GO:0015074">
    <property type="term" value="P:DNA integration"/>
    <property type="evidence" value="ECO:0007669"/>
    <property type="project" value="TreeGrafter"/>
</dbReference>
<dbReference type="OrthoDB" id="10032414at2759"/>